<evidence type="ECO:0000313" key="3">
    <source>
        <dbReference type="EnsemblMetazoa" id="CLYHEMP018032.1"/>
    </source>
</evidence>
<comment type="similarity">
    <text evidence="1">Belongs to the CapA family.</text>
</comment>
<dbReference type="Pfam" id="PF09587">
    <property type="entry name" value="PGA_cap"/>
    <property type="match status" value="1"/>
</dbReference>
<dbReference type="PANTHER" id="PTHR33393">
    <property type="entry name" value="POLYGLUTAMINE SYNTHESIS ACCESSORY PROTEIN RV0574C-RELATED"/>
    <property type="match status" value="1"/>
</dbReference>
<protein>
    <recommendedName>
        <fullName evidence="2">Capsule synthesis protein CapA domain-containing protein</fullName>
    </recommendedName>
</protein>
<dbReference type="InterPro" id="IPR052169">
    <property type="entry name" value="CW_Biosynth-Accessory"/>
</dbReference>
<dbReference type="Gene3D" id="3.60.21.10">
    <property type="match status" value="1"/>
</dbReference>
<dbReference type="InterPro" id="IPR019079">
    <property type="entry name" value="Capsule_synth_CapA"/>
</dbReference>
<dbReference type="Proteomes" id="UP000594262">
    <property type="component" value="Unplaced"/>
</dbReference>
<accession>A0A7M5X7E0</accession>
<dbReference type="SMART" id="SM00854">
    <property type="entry name" value="PGA_cap"/>
    <property type="match status" value="1"/>
</dbReference>
<dbReference type="OrthoDB" id="189619at2759"/>
<dbReference type="CDD" id="cd07381">
    <property type="entry name" value="MPP_CapA"/>
    <property type="match status" value="1"/>
</dbReference>
<organism evidence="3 4">
    <name type="scientific">Clytia hemisphaerica</name>
    <dbReference type="NCBI Taxonomy" id="252671"/>
    <lineage>
        <taxon>Eukaryota</taxon>
        <taxon>Metazoa</taxon>
        <taxon>Cnidaria</taxon>
        <taxon>Hydrozoa</taxon>
        <taxon>Hydroidolina</taxon>
        <taxon>Leptothecata</taxon>
        <taxon>Obeliida</taxon>
        <taxon>Clytiidae</taxon>
        <taxon>Clytia</taxon>
    </lineage>
</organism>
<keyword evidence="4" id="KW-1185">Reference proteome</keyword>
<dbReference type="InterPro" id="IPR029052">
    <property type="entry name" value="Metallo-depent_PP-like"/>
</dbReference>
<dbReference type="PANTHER" id="PTHR33393:SF11">
    <property type="entry name" value="POLYGLUTAMINE SYNTHESIS ACCESSORY PROTEIN RV0574C-RELATED"/>
    <property type="match status" value="1"/>
</dbReference>
<dbReference type="SUPFAM" id="SSF56300">
    <property type="entry name" value="Metallo-dependent phosphatases"/>
    <property type="match status" value="1"/>
</dbReference>
<dbReference type="EnsemblMetazoa" id="CLYHEMT018032.1">
    <property type="protein sequence ID" value="CLYHEMP018032.1"/>
    <property type="gene ID" value="CLYHEMG018032"/>
</dbReference>
<name>A0A7M5X7E0_9CNID</name>
<evidence type="ECO:0000313" key="4">
    <source>
        <dbReference type="Proteomes" id="UP000594262"/>
    </source>
</evidence>
<evidence type="ECO:0000256" key="1">
    <source>
        <dbReference type="ARBA" id="ARBA00005662"/>
    </source>
</evidence>
<feature type="domain" description="Capsule synthesis protein CapA" evidence="2">
    <location>
        <begin position="67"/>
        <end position="327"/>
    </location>
</feature>
<evidence type="ECO:0000259" key="2">
    <source>
        <dbReference type="SMART" id="SM00854"/>
    </source>
</evidence>
<dbReference type="AlphaFoldDB" id="A0A7M5X7E0"/>
<reference evidence="3" key="1">
    <citation type="submission" date="2021-01" db="UniProtKB">
        <authorList>
            <consortium name="EnsemblMetazoa"/>
        </authorList>
    </citation>
    <scope>IDENTIFICATION</scope>
</reference>
<sequence>MTNMALKAGVPRSTKSLNILKLVVSVQNQNLLIIIWDYGYLRYVYYQNELVDINSLQSYLLSTKMFSVTLLGDVMLGRLNPNKPRVDEQIIQYLKDSTLNIANLECVITGNATGLQQLQRKPKEFMCKHGGTTKQADLLRLLNIGCCNLANNHILDYGFEGVKETIQYLNELKIKWFGFGKNWEIAWKPRIVKLKSPAGCDLKMAIFGIADHFVEWKADTGPGINYFDINNFQNTEQNFNRARWQEIEYIQDEVKKVRSQVDLVTFSVHWGENFQNNVSRSRRDFAHALIDIGVDVVHGHSTHHVQGIEIYNGKLILYGCGEFINDYDVYEDLLQSVNASLGRNFRRFRSDLSFAYKLHIEKNVSNQTAAYLKRLDLLPIKIEHCAVTRLSQEDEDFEVIVQRMRKACHPFGTELREQDDLLVLAIT</sequence>
<dbReference type="GeneID" id="136799976"/>
<dbReference type="RefSeq" id="XP_066912702.1">
    <property type="nucleotide sequence ID" value="XM_067056601.1"/>
</dbReference>
<proteinExistence type="inferred from homology"/>